<reference evidence="1 2" key="1">
    <citation type="submission" date="2016-10" db="EMBL/GenBank/DDBJ databases">
        <title>Rhodobacter sp. LPB0142, isolated from sea water.</title>
        <authorList>
            <person name="Kim E."/>
            <person name="Yi H."/>
        </authorList>
    </citation>
    <scope>NUCLEOTIDE SEQUENCE [LARGE SCALE GENOMIC DNA]</scope>
    <source>
        <strain evidence="1 2">LPB0142</strain>
    </source>
</reference>
<gene>
    <name evidence="1" type="ORF">LPB142_10640</name>
</gene>
<dbReference type="GO" id="GO:0016301">
    <property type="term" value="F:kinase activity"/>
    <property type="evidence" value="ECO:0007669"/>
    <property type="project" value="UniProtKB-KW"/>
</dbReference>
<keyword evidence="1" id="KW-0418">Kinase</keyword>
<proteinExistence type="predicted"/>
<accession>A0A1D9MCY0</accession>
<name>A0A1D9MCY0_9RHOB</name>
<dbReference type="PANTHER" id="PTHR37816:SF2">
    <property type="entry name" value="DNA TOPOLOGY MODULATION PROTEIN FLAR-RELATED PROTEIN"/>
    <property type="match status" value="1"/>
</dbReference>
<dbReference type="SUPFAM" id="SSF52540">
    <property type="entry name" value="P-loop containing nucleoside triphosphate hydrolases"/>
    <property type="match status" value="1"/>
</dbReference>
<dbReference type="EMBL" id="CP017781">
    <property type="protein sequence ID" value="AOZ69717.1"/>
    <property type="molecule type" value="Genomic_DNA"/>
</dbReference>
<dbReference type="NCBIfam" id="NF004861">
    <property type="entry name" value="PRK06217.1"/>
    <property type="match status" value="1"/>
</dbReference>
<dbReference type="AlphaFoldDB" id="A0A1D9MCY0"/>
<dbReference type="Gene3D" id="3.40.50.300">
    <property type="entry name" value="P-loop containing nucleotide triphosphate hydrolases"/>
    <property type="match status" value="1"/>
</dbReference>
<dbReference type="InterPro" id="IPR052922">
    <property type="entry name" value="Cytidylate_Kinase-2"/>
</dbReference>
<dbReference type="STRING" id="1850250.LPB142_10640"/>
<keyword evidence="1" id="KW-0808">Transferase</keyword>
<dbReference type="Proteomes" id="UP000176562">
    <property type="component" value="Chromosome"/>
</dbReference>
<dbReference type="KEGG" id="rhp:LPB142_10640"/>
<organism evidence="1 2">
    <name type="scientific">Rhodobacter xanthinilyticus</name>
    <dbReference type="NCBI Taxonomy" id="1850250"/>
    <lineage>
        <taxon>Bacteria</taxon>
        <taxon>Pseudomonadati</taxon>
        <taxon>Pseudomonadota</taxon>
        <taxon>Alphaproteobacteria</taxon>
        <taxon>Rhodobacterales</taxon>
        <taxon>Rhodobacter group</taxon>
        <taxon>Rhodobacter</taxon>
    </lineage>
</organism>
<dbReference type="RefSeq" id="WP_071166363.1">
    <property type="nucleotide sequence ID" value="NZ_CP017781.1"/>
</dbReference>
<evidence type="ECO:0000313" key="2">
    <source>
        <dbReference type="Proteomes" id="UP000176562"/>
    </source>
</evidence>
<protein>
    <submittedName>
        <fullName evidence="1">Adenylate kinase</fullName>
    </submittedName>
</protein>
<dbReference type="PANTHER" id="PTHR37816">
    <property type="entry name" value="YALI0E33011P"/>
    <property type="match status" value="1"/>
</dbReference>
<evidence type="ECO:0000313" key="1">
    <source>
        <dbReference type="EMBL" id="AOZ69717.1"/>
    </source>
</evidence>
<keyword evidence="2" id="KW-1185">Reference proteome</keyword>
<sequence length="194" mass="20366">MAARVYITGAAGSGTSSLGRALAERLSVPHLDTDDFFWAPSEVPYTAKRPVAERLALIAAAQAGQEAAGAAAGETGGWVLSGAADGWGEPAIAGAALIILVLTPTPVRLARIRKREAGKFGARVKPGGDLYHNHAEFLKWAASYDEPYFGGRSLTRHRAWLAGRDEPILELSGARPVEEITEAALARLAALGVL</sequence>
<dbReference type="InterPro" id="IPR027417">
    <property type="entry name" value="P-loop_NTPase"/>
</dbReference>